<reference evidence="2" key="1">
    <citation type="journal article" date="2023" name="G3 (Bethesda)">
        <title>Whole genome assemblies of Zophobas morio and Tenebrio molitor.</title>
        <authorList>
            <person name="Kaur S."/>
            <person name="Stinson S.A."/>
            <person name="diCenzo G.C."/>
        </authorList>
    </citation>
    <scope>NUCLEOTIDE SEQUENCE</scope>
    <source>
        <strain evidence="2">QUZm001</strain>
    </source>
</reference>
<evidence type="ECO:0000313" key="2">
    <source>
        <dbReference type="EMBL" id="KAJ3639996.1"/>
    </source>
</evidence>
<feature type="region of interest" description="Disordered" evidence="1">
    <location>
        <begin position="68"/>
        <end position="103"/>
    </location>
</feature>
<accession>A0AA38M1E8</accession>
<gene>
    <name evidence="2" type="ORF">Zmor_003322</name>
</gene>
<dbReference type="EMBL" id="JALNTZ010000010">
    <property type="protein sequence ID" value="KAJ3639996.1"/>
    <property type="molecule type" value="Genomic_DNA"/>
</dbReference>
<comment type="caution">
    <text evidence="2">The sequence shown here is derived from an EMBL/GenBank/DDBJ whole genome shotgun (WGS) entry which is preliminary data.</text>
</comment>
<proteinExistence type="predicted"/>
<dbReference type="Proteomes" id="UP001168821">
    <property type="component" value="Unassembled WGS sequence"/>
</dbReference>
<sequence length="103" mass="11780">MSIPYPRAKTRSSNRKYMQFELIGRRWFSLASKYLDWPVRIQKITSILDRSLSSNSVTVVILRTHFPSGSQNAKSKSEVLGVDGSGSHSRRVQLRNRGCPLRE</sequence>
<evidence type="ECO:0000313" key="3">
    <source>
        <dbReference type="Proteomes" id="UP001168821"/>
    </source>
</evidence>
<name>A0AA38M1E8_9CUCU</name>
<protein>
    <submittedName>
        <fullName evidence="2">Uncharacterized protein</fullName>
    </submittedName>
</protein>
<dbReference type="AlphaFoldDB" id="A0AA38M1E8"/>
<evidence type="ECO:0000256" key="1">
    <source>
        <dbReference type="SAM" id="MobiDB-lite"/>
    </source>
</evidence>
<keyword evidence="3" id="KW-1185">Reference proteome</keyword>
<organism evidence="2 3">
    <name type="scientific">Zophobas morio</name>
    <dbReference type="NCBI Taxonomy" id="2755281"/>
    <lineage>
        <taxon>Eukaryota</taxon>
        <taxon>Metazoa</taxon>
        <taxon>Ecdysozoa</taxon>
        <taxon>Arthropoda</taxon>
        <taxon>Hexapoda</taxon>
        <taxon>Insecta</taxon>
        <taxon>Pterygota</taxon>
        <taxon>Neoptera</taxon>
        <taxon>Endopterygota</taxon>
        <taxon>Coleoptera</taxon>
        <taxon>Polyphaga</taxon>
        <taxon>Cucujiformia</taxon>
        <taxon>Tenebrionidae</taxon>
        <taxon>Zophobas</taxon>
    </lineage>
</organism>